<gene>
    <name evidence="1" type="ORF">QR685DRAFT_446924</name>
</gene>
<name>A0ABR3D9H4_NEUIN</name>
<accession>A0ABR3D9H4</accession>
<dbReference type="Proteomes" id="UP001451303">
    <property type="component" value="Unassembled WGS sequence"/>
</dbReference>
<proteinExistence type="predicted"/>
<reference evidence="1 2" key="1">
    <citation type="submission" date="2023-09" db="EMBL/GenBank/DDBJ databases">
        <title>Multi-omics analysis of a traditional fermented food reveals byproduct-associated fungal strains for waste-to-food upcycling.</title>
        <authorList>
            <consortium name="Lawrence Berkeley National Laboratory"/>
            <person name="Rekdal V.M."/>
            <person name="Villalobos-Escobedo J.M."/>
            <person name="Rodriguez-Valeron N."/>
            <person name="Garcia M.O."/>
            <person name="Vasquez D.P."/>
            <person name="Damayanti I."/>
            <person name="Sorensen P.M."/>
            <person name="Baidoo E.E."/>
            <person name="De Carvalho A.C."/>
            <person name="Riley R."/>
            <person name="Lipzen A."/>
            <person name="He G."/>
            <person name="Yan M."/>
            <person name="Haridas S."/>
            <person name="Daum C."/>
            <person name="Yoshinaga Y."/>
            <person name="Ng V."/>
            <person name="Grigoriev I.V."/>
            <person name="Munk R."/>
            <person name="Nuraida L."/>
            <person name="Wijaya C.H."/>
            <person name="Morales P.-C."/>
            <person name="Keasling J.D."/>
        </authorList>
    </citation>
    <scope>NUCLEOTIDE SEQUENCE [LARGE SCALE GENOMIC DNA]</scope>
    <source>
        <strain evidence="1 2">FGSC 2613</strain>
    </source>
</reference>
<organism evidence="1 2">
    <name type="scientific">Neurospora intermedia</name>
    <dbReference type="NCBI Taxonomy" id="5142"/>
    <lineage>
        <taxon>Eukaryota</taxon>
        <taxon>Fungi</taxon>
        <taxon>Dikarya</taxon>
        <taxon>Ascomycota</taxon>
        <taxon>Pezizomycotina</taxon>
        <taxon>Sordariomycetes</taxon>
        <taxon>Sordariomycetidae</taxon>
        <taxon>Sordariales</taxon>
        <taxon>Sordariaceae</taxon>
        <taxon>Neurospora</taxon>
    </lineage>
</organism>
<evidence type="ECO:0000313" key="1">
    <source>
        <dbReference type="EMBL" id="KAL0468513.1"/>
    </source>
</evidence>
<keyword evidence="2" id="KW-1185">Reference proteome</keyword>
<protein>
    <submittedName>
        <fullName evidence="1">Uncharacterized protein</fullName>
    </submittedName>
</protein>
<comment type="caution">
    <text evidence="1">The sequence shown here is derived from an EMBL/GenBank/DDBJ whole genome shotgun (WGS) entry which is preliminary data.</text>
</comment>
<feature type="non-terminal residue" evidence="1">
    <location>
        <position position="1"/>
    </location>
</feature>
<sequence>ITTSMIEVEFTNLVPITKALDWVSSIFNNLNVNLGFYKINRILYINNSNAKDRILNLNIPT</sequence>
<evidence type="ECO:0000313" key="2">
    <source>
        <dbReference type="Proteomes" id="UP001451303"/>
    </source>
</evidence>
<dbReference type="EMBL" id="JAVLET010000007">
    <property type="protein sequence ID" value="KAL0468513.1"/>
    <property type="molecule type" value="Genomic_DNA"/>
</dbReference>